<proteinExistence type="predicted"/>
<dbReference type="SUPFAM" id="SSF56925">
    <property type="entry name" value="OMPA-like"/>
    <property type="match status" value="1"/>
</dbReference>
<accession>A0A0W0Z416</accession>
<dbReference type="RefSeq" id="WP_058483314.1">
    <property type="nucleotide sequence ID" value="NZ_CAAAII010000021.1"/>
</dbReference>
<keyword evidence="1" id="KW-0732">Signal</keyword>
<dbReference type="Proteomes" id="UP000054877">
    <property type="component" value="Unassembled WGS sequence"/>
</dbReference>
<dbReference type="OrthoDB" id="9807574at2"/>
<sequence>MKNYYAFSVAMILTLNYMDVQAGESGIKGILSNNGWYAGVEGGWTKIESPQSGPASLPRVGILSEYFKDGYNVGVRGGYRWAGLRLEEEFRYQHNRIISITDGVPPATVPASGTRTAYALITNVIYDFQFDGLLLTPHIGAGIGAVAQNDQWTVPIGRCDDATDWQFGYQGIAGGRYNITPTIAIDLDYRYLGTTNPTFTFSGSGATIAGISGSTFTSGYETHSIVASLSVQL</sequence>
<name>A0A0W0Z416_LEGSP</name>
<feature type="domain" description="Outer membrane protein beta-barrel" evidence="2">
    <location>
        <begin position="34"/>
        <end position="203"/>
    </location>
</feature>
<dbReference type="PATRIC" id="fig|452.5.peg.1526"/>
<reference evidence="3 4" key="1">
    <citation type="submission" date="2015-11" db="EMBL/GenBank/DDBJ databases">
        <title>Genomic analysis of 38 Legionella species identifies large and diverse effector repertoires.</title>
        <authorList>
            <person name="Burstein D."/>
            <person name="Amaro F."/>
            <person name="Zusman T."/>
            <person name="Lifshitz Z."/>
            <person name="Cohen O."/>
            <person name="Gilbert J.A."/>
            <person name="Pupko T."/>
            <person name="Shuman H.A."/>
            <person name="Segal G."/>
        </authorList>
    </citation>
    <scope>NUCLEOTIDE SEQUENCE [LARGE SCALE GENOMIC DNA]</scope>
    <source>
        <strain evidence="3 4">Mt.St.Helens-9</strain>
    </source>
</reference>
<keyword evidence="4" id="KW-1185">Reference proteome</keyword>
<dbReference type="STRING" id="452.Lspi_1380"/>
<dbReference type="EMBL" id="LNYX01000014">
    <property type="protein sequence ID" value="KTD63861.1"/>
    <property type="molecule type" value="Genomic_DNA"/>
</dbReference>
<comment type="caution">
    <text evidence="3">The sequence shown here is derived from an EMBL/GenBank/DDBJ whole genome shotgun (WGS) entry which is preliminary data.</text>
</comment>
<gene>
    <name evidence="3" type="ORF">Lspi_1380</name>
</gene>
<evidence type="ECO:0000256" key="1">
    <source>
        <dbReference type="ARBA" id="ARBA00022729"/>
    </source>
</evidence>
<dbReference type="AlphaFoldDB" id="A0A0W0Z416"/>
<dbReference type="Pfam" id="PF13505">
    <property type="entry name" value="OMP_b-brl"/>
    <property type="match status" value="1"/>
</dbReference>
<dbReference type="InterPro" id="IPR011250">
    <property type="entry name" value="OMP/PagP_B-barrel"/>
</dbReference>
<evidence type="ECO:0000313" key="3">
    <source>
        <dbReference type="EMBL" id="KTD63861.1"/>
    </source>
</evidence>
<evidence type="ECO:0000313" key="4">
    <source>
        <dbReference type="Proteomes" id="UP000054877"/>
    </source>
</evidence>
<organism evidence="3 4">
    <name type="scientific">Legionella spiritensis</name>
    <dbReference type="NCBI Taxonomy" id="452"/>
    <lineage>
        <taxon>Bacteria</taxon>
        <taxon>Pseudomonadati</taxon>
        <taxon>Pseudomonadota</taxon>
        <taxon>Gammaproteobacteria</taxon>
        <taxon>Legionellales</taxon>
        <taxon>Legionellaceae</taxon>
        <taxon>Legionella</taxon>
    </lineage>
</organism>
<evidence type="ECO:0000259" key="2">
    <source>
        <dbReference type="Pfam" id="PF13505"/>
    </source>
</evidence>
<dbReference type="Gene3D" id="2.40.160.20">
    <property type="match status" value="1"/>
</dbReference>
<protein>
    <submittedName>
        <fullName evidence="3">Opacity protein-like surface antigen</fullName>
    </submittedName>
</protein>
<dbReference type="InterPro" id="IPR027385">
    <property type="entry name" value="Beta-barrel_OMP"/>
</dbReference>